<gene>
    <name evidence="4" type="ORF">SAMN05216602_1745</name>
</gene>
<accession>A0A1I3JCD8</accession>
<dbReference type="InterPro" id="IPR011045">
    <property type="entry name" value="N2O_reductase_N"/>
</dbReference>
<dbReference type="InterPro" id="IPR050282">
    <property type="entry name" value="Cycloisomerase_2"/>
</dbReference>
<keyword evidence="2" id="KW-0313">Glucose metabolism</keyword>
<dbReference type="RefSeq" id="WP_074882457.1">
    <property type="nucleotide sequence ID" value="NZ_FORC01000002.1"/>
</dbReference>
<keyword evidence="5" id="KW-1185">Reference proteome</keyword>
<dbReference type="Proteomes" id="UP000183018">
    <property type="component" value="Unassembled WGS sequence"/>
</dbReference>
<name>A0A1I3JCD8_9GAMM</name>
<comment type="similarity">
    <text evidence="1">Belongs to the cycloisomerase 2 family.</text>
</comment>
<dbReference type="GO" id="GO:0006006">
    <property type="term" value="P:glucose metabolic process"/>
    <property type="evidence" value="ECO:0007669"/>
    <property type="project" value="UniProtKB-KW"/>
</dbReference>
<evidence type="ECO:0000313" key="4">
    <source>
        <dbReference type="EMBL" id="SFI57648.1"/>
    </source>
</evidence>
<feature type="signal peptide" evidence="3">
    <location>
        <begin position="1"/>
        <end position="20"/>
    </location>
</feature>
<organism evidence="4 5">
    <name type="scientific">Phytopseudomonas argentinensis</name>
    <dbReference type="NCBI Taxonomy" id="289370"/>
    <lineage>
        <taxon>Bacteria</taxon>
        <taxon>Pseudomonadati</taxon>
        <taxon>Pseudomonadota</taxon>
        <taxon>Gammaproteobacteria</taxon>
        <taxon>Pseudomonadales</taxon>
        <taxon>Pseudomonadaceae</taxon>
        <taxon>Phytopseudomonas</taxon>
    </lineage>
</organism>
<dbReference type="STRING" id="289370.SAMN05216602_1745"/>
<keyword evidence="2" id="KW-0119">Carbohydrate metabolism</keyword>
<dbReference type="PANTHER" id="PTHR30344">
    <property type="entry name" value="6-PHOSPHOGLUCONOLACTONASE-RELATED"/>
    <property type="match status" value="1"/>
</dbReference>
<dbReference type="PANTHER" id="PTHR30344:SF1">
    <property type="entry name" value="6-PHOSPHOGLUCONOLACTONASE"/>
    <property type="match status" value="1"/>
</dbReference>
<dbReference type="GO" id="GO:0005829">
    <property type="term" value="C:cytosol"/>
    <property type="evidence" value="ECO:0007669"/>
    <property type="project" value="TreeGrafter"/>
</dbReference>
<evidence type="ECO:0000256" key="1">
    <source>
        <dbReference type="ARBA" id="ARBA00005564"/>
    </source>
</evidence>
<sequence>MLKPLAVAALASCLATTAQAAVSFAYISSPNDGLISQYRLDDGTGAITLVEQTQAGDKVNPMALSPDGTLLFAAQRVAPFKVISYRVDAGTGHLERLGQAPLADSMAYLSTDRSGRFLLAASYGGALLSVQAIDKDGQVADQPQVYKTGPFAHSIRTDPSDRFVYAGNLGADKVLQFSQDKQSGALTRIGDGFATTAAKTGPRHIAFSPNGKFLYVVGELSGTVTGYAIDGQTGALKQVSAANGIPASLGLAHGEARSAANNDLKDDPTPRIWAADIRLSPDGSLLYITERTTSSVSAFTVDANDGSLKFLGNYPVQEKQPRNIAFFPNGKWLLVTGEKSQTIGSYRIGDKGSLDRVSEAKSGDGALWIEILPVKP</sequence>
<dbReference type="Pfam" id="PF10282">
    <property type="entry name" value="Lactonase"/>
    <property type="match status" value="1"/>
</dbReference>
<feature type="chain" id="PRO_5044372898" evidence="3">
    <location>
        <begin position="21"/>
        <end position="376"/>
    </location>
</feature>
<reference evidence="5" key="1">
    <citation type="submission" date="2016-10" db="EMBL/GenBank/DDBJ databases">
        <authorList>
            <person name="Varghese N."/>
            <person name="Submissions S."/>
        </authorList>
    </citation>
    <scope>NUCLEOTIDE SEQUENCE [LARGE SCALE GENOMIC DNA]</scope>
    <source>
        <strain evidence="5">LMG 22563</strain>
    </source>
</reference>
<dbReference type="InterPro" id="IPR015943">
    <property type="entry name" value="WD40/YVTN_repeat-like_dom_sf"/>
</dbReference>
<dbReference type="SUPFAM" id="SSF50974">
    <property type="entry name" value="Nitrous oxide reductase, N-terminal domain"/>
    <property type="match status" value="2"/>
</dbReference>
<protein>
    <submittedName>
        <fullName evidence="4">6-phosphogluconolactonase</fullName>
    </submittedName>
</protein>
<dbReference type="Gene3D" id="2.130.10.10">
    <property type="entry name" value="YVTN repeat-like/Quinoprotein amine dehydrogenase"/>
    <property type="match status" value="1"/>
</dbReference>
<dbReference type="AlphaFoldDB" id="A0A1I3JCD8"/>
<evidence type="ECO:0000256" key="2">
    <source>
        <dbReference type="ARBA" id="ARBA00022526"/>
    </source>
</evidence>
<evidence type="ECO:0000313" key="5">
    <source>
        <dbReference type="Proteomes" id="UP000183018"/>
    </source>
</evidence>
<dbReference type="InterPro" id="IPR019405">
    <property type="entry name" value="Lactonase_7-beta_prop"/>
</dbReference>
<proteinExistence type="inferred from homology"/>
<evidence type="ECO:0000256" key="3">
    <source>
        <dbReference type="SAM" id="SignalP"/>
    </source>
</evidence>
<dbReference type="GO" id="GO:0017057">
    <property type="term" value="F:6-phosphogluconolactonase activity"/>
    <property type="evidence" value="ECO:0007669"/>
    <property type="project" value="TreeGrafter"/>
</dbReference>
<keyword evidence="3" id="KW-0732">Signal</keyword>
<dbReference type="OrthoDB" id="9790815at2"/>
<dbReference type="EMBL" id="FORC01000002">
    <property type="protein sequence ID" value="SFI57648.1"/>
    <property type="molecule type" value="Genomic_DNA"/>
</dbReference>